<feature type="compositionally biased region" description="Acidic residues" evidence="1">
    <location>
        <begin position="347"/>
        <end position="358"/>
    </location>
</feature>
<dbReference type="PROSITE" id="PS51257">
    <property type="entry name" value="PROKAR_LIPOPROTEIN"/>
    <property type="match status" value="1"/>
</dbReference>
<feature type="signal peptide" evidence="2">
    <location>
        <begin position="1"/>
        <end position="19"/>
    </location>
</feature>
<dbReference type="AlphaFoldDB" id="A0AAC8Q6P6"/>
<organism evidence="3 4">
    <name type="scientific">Archangium gephyra</name>
    <dbReference type="NCBI Taxonomy" id="48"/>
    <lineage>
        <taxon>Bacteria</taxon>
        <taxon>Pseudomonadati</taxon>
        <taxon>Myxococcota</taxon>
        <taxon>Myxococcia</taxon>
        <taxon>Myxococcales</taxon>
        <taxon>Cystobacterineae</taxon>
        <taxon>Archangiaceae</taxon>
        <taxon>Archangium</taxon>
    </lineage>
</organism>
<gene>
    <name evidence="3" type="ORF">AA314_03177</name>
</gene>
<accession>A0AAC8Q6P6</accession>
<evidence type="ECO:0000313" key="3">
    <source>
        <dbReference type="EMBL" id="AKJ01551.1"/>
    </source>
</evidence>
<proteinExistence type="predicted"/>
<evidence type="ECO:0000313" key="4">
    <source>
        <dbReference type="Proteomes" id="UP000035579"/>
    </source>
</evidence>
<dbReference type="Proteomes" id="UP000035579">
    <property type="component" value="Chromosome"/>
</dbReference>
<dbReference type="KEGG" id="age:AA314_03177"/>
<feature type="chain" id="PRO_5042278044" description="Lipoprotein" evidence="2">
    <location>
        <begin position="20"/>
        <end position="376"/>
    </location>
</feature>
<dbReference type="EMBL" id="CP011509">
    <property type="protein sequence ID" value="AKJ01551.1"/>
    <property type="molecule type" value="Genomic_DNA"/>
</dbReference>
<evidence type="ECO:0000256" key="1">
    <source>
        <dbReference type="SAM" id="MobiDB-lite"/>
    </source>
</evidence>
<dbReference type="RefSeq" id="WP_156349859.1">
    <property type="nucleotide sequence ID" value="NZ_CP011509.1"/>
</dbReference>
<reference evidence="3 4" key="1">
    <citation type="submission" date="2015-05" db="EMBL/GenBank/DDBJ databases">
        <title>Genome assembly of Archangium gephyra DSM 2261.</title>
        <authorList>
            <person name="Sharma G."/>
            <person name="Subramanian S."/>
        </authorList>
    </citation>
    <scope>NUCLEOTIDE SEQUENCE [LARGE SCALE GENOMIC DNA]</scope>
    <source>
        <strain evidence="3 4">DSM 2261</strain>
    </source>
</reference>
<protein>
    <recommendedName>
        <fullName evidence="5">Lipoprotein</fullName>
    </recommendedName>
</protein>
<evidence type="ECO:0000256" key="2">
    <source>
        <dbReference type="SAM" id="SignalP"/>
    </source>
</evidence>
<keyword evidence="2" id="KW-0732">Signal</keyword>
<name>A0AAC8Q6P6_9BACT</name>
<feature type="region of interest" description="Disordered" evidence="1">
    <location>
        <begin position="343"/>
        <end position="376"/>
    </location>
</feature>
<evidence type="ECO:0008006" key="5">
    <source>
        <dbReference type="Google" id="ProtNLM"/>
    </source>
</evidence>
<sequence>MRISTVISSALLSVSLAGCMDTQPPAPTPVDPYTDMPRVSSVSGYVVDPETFFVMLAGWPVDPDDPEGPPPPMLTNGIPYFEFSAATGADVSLVSEAGQTAITTSNERGVFQVFGVPTSNSTAYFMKAEPSASGVQRGVTVPYPSPVEVPLAPYVTTTTLRPIVPGVPLCQYQVATMVSEAGALSALAKARTADGTPTTVADLLNPSKTGGVVLTWVYSPSFLADFFQAPADNIQVEPSAGTLYVLDWAPPGVAGPMQSPMGYLAHRAVDDVSTPEDERMSALGYYAIVLPPGGTGGGPLEVNFIDTTPEGGPPGDFGPRPYFIPPVVADIQPGGVSFARVFSFPGGEEEPPPEETDDEPRPPSPSEDFSVFCFGG</sequence>